<organism evidence="1 2">
    <name type="scientific">Ancylostoma duodenale</name>
    <dbReference type="NCBI Taxonomy" id="51022"/>
    <lineage>
        <taxon>Eukaryota</taxon>
        <taxon>Metazoa</taxon>
        <taxon>Ecdysozoa</taxon>
        <taxon>Nematoda</taxon>
        <taxon>Chromadorea</taxon>
        <taxon>Rhabditida</taxon>
        <taxon>Rhabditina</taxon>
        <taxon>Rhabditomorpha</taxon>
        <taxon>Strongyloidea</taxon>
        <taxon>Ancylostomatidae</taxon>
        <taxon>Ancylostomatinae</taxon>
        <taxon>Ancylostoma</taxon>
    </lineage>
</organism>
<dbReference type="EMBL" id="KN767420">
    <property type="protein sequence ID" value="KIH47643.1"/>
    <property type="molecule type" value="Genomic_DNA"/>
</dbReference>
<gene>
    <name evidence="1" type="ORF">ANCDUO_22294</name>
</gene>
<keyword evidence="2" id="KW-1185">Reference proteome</keyword>
<dbReference type="AlphaFoldDB" id="A0A0C2BUL9"/>
<sequence length="160" mass="18406">KLLQNRNIIPSRKEVGWRGTTRYGSLIAHKRQIDQSFKSHWFFRTSVDGTTWKAGSTCLSKSQEEAYHGDWLQVATLFLEISGMPFNRNVLDRAQVYAAKLSARQGDGRIQFLSDTPPQYNMLLTWIDALVFEDTPPYSKFYNILEAVGPEFSYRFSGVE</sequence>
<evidence type="ECO:0000313" key="1">
    <source>
        <dbReference type="EMBL" id="KIH47643.1"/>
    </source>
</evidence>
<name>A0A0C2BUL9_9BILA</name>
<reference evidence="1 2" key="1">
    <citation type="submission" date="2013-12" db="EMBL/GenBank/DDBJ databases">
        <title>Draft genome of the parsitic nematode Ancylostoma duodenale.</title>
        <authorList>
            <person name="Mitreva M."/>
        </authorList>
    </citation>
    <scope>NUCLEOTIDE SEQUENCE [LARGE SCALE GENOMIC DNA]</scope>
    <source>
        <strain evidence="1 2">Zhejiang</strain>
    </source>
</reference>
<dbReference type="OrthoDB" id="5860609at2759"/>
<accession>A0A0C2BUL9</accession>
<proteinExistence type="predicted"/>
<protein>
    <submittedName>
        <fullName evidence="1">Uncharacterized protein</fullName>
    </submittedName>
</protein>
<dbReference type="Proteomes" id="UP000054047">
    <property type="component" value="Unassembled WGS sequence"/>
</dbReference>
<feature type="non-terminal residue" evidence="1">
    <location>
        <position position="1"/>
    </location>
</feature>
<evidence type="ECO:0000313" key="2">
    <source>
        <dbReference type="Proteomes" id="UP000054047"/>
    </source>
</evidence>